<dbReference type="InterPro" id="IPR037522">
    <property type="entry name" value="HD_GYP_dom"/>
</dbReference>
<evidence type="ECO:0000313" key="4">
    <source>
        <dbReference type="Proteomes" id="UP000823616"/>
    </source>
</evidence>
<dbReference type="Gene3D" id="1.10.3210.10">
    <property type="entry name" value="Hypothetical protein af1432"/>
    <property type="match status" value="1"/>
</dbReference>
<evidence type="ECO:0000256" key="1">
    <source>
        <dbReference type="SAM" id="MobiDB-lite"/>
    </source>
</evidence>
<feature type="domain" description="HD-GYP" evidence="2">
    <location>
        <begin position="159"/>
        <end position="360"/>
    </location>
</feature>
<reference evidence="3" key="2">
    <citation type="journal article" date="2021" name="PeerJ">
        <title>Extensive microbial diversity within the chicken gut microbiome revealed by metagenomics and culture.</title>
        <authorList>
            <person name="Gilroy R."/>
            <person name="Ravi A."/>
            <person name="Getino M."/>
            <person name="Pursley I."/>
            <person name="Horton D.L."/>
            <person name="Alikhan N.F."/>
            <person name="Baker D."/>
            <person name="Gharbi K."/>
            <person name="Hall N."/>
            <person name="Watson M."/>
            <person name="Adriaenssens E.M."/>
            <person name="Foster-Nyarko E."/>
            <person name="Jarju S."/>
            <person name="Secka A."/>
            <person name="Antonio M."/>
            <person name="Oren A."/>
            <person name="Chaudhuri R.R."/>
            <person name="La Ragione R."/>
            <person name="Hildebrand F."/>
            <person name="Pallen M.J."/>
        </authorList>
    </citation>
    <scope>NUCLEOTIDE SEQUENCE</scope>
    <source>
        <strain evidence="3">B3-4054</strain>
    </source>
</reference>
<evidence type="ECO:0000259" key="2">
    <source>
        <dbReference type="PROSITE" id="PS51832"/>
    </source>
</evidence>
<dbReference type="PANTHER" id="PTHR45228:SF8">
    <property type="entry name" value="TWO-COMPONENT RESPONSE REGULATOR-RELATED"/>
    <property type="match status" value="1"/>
</dbReference>
<dbReference type="SMART" id="SM00471">
    <property type="entry name" value="HDc"/>
    <property type="match status" value="1"/>
</dbReference>
<dbReference type="PANTHER" id="PTHR45228">
    <property type="entry name" value="CYCLIC DI-GMP PHOSPHODIESTERASE TM_0186-RELATED"/>
    <property type="match status" value="1"/>
</dbReference>
<comment type="caution">
    <text evidence="3">The sequence shown here is derived from an EMBL/GenBank/DDBJ whole genome shotgun (WGS) entry which is preliminary data.</text>
</comment>
<dbReference type="InterPro" id="IPR003607">
    <property type="entry name" value="HD/PDEase_dom"/>
</dbReference>
<sequence length="388" mass="44231">MKDEKTEDLFPAENADDSGQAEEVQILEEEEEDFIQDISDADRIIRAVGNDCVPMLILNERMIIVYCSKAARDLFEGYYYLTERPFFNVFHSSPTRETFRTIATSLNSPEKGYTWSGSLAHKAPGLRTLRTKTTFLPLFGQEKKTVFFVVLFEITDARNFFDSGKILTSLLKAVELKDNDTGAHNNRVSYYSQRIAQQLFAEKTRPQVDMDFIDNITLFAAMHDVGKIGTPDSILLKAGKLTTMEWDIMKEHTINGAFILSGFPVPMAKEIALSHHEWWDGSGYPYKLSGEMIPLPARIVAIADVYDAIRMRRTYKAAFSHEEAVKIILEHQGTHFDPDLVRVFASIQDEFRDIWEEHKDEETSVSSILEVQNAARNIFLAHPQNADN</sequence>
<dbReference type="EMBL" id="JADIMS010000163">
    <property type="protein sequence ID" value="MBO8451196.1"/>
    <property type="molecule type" value="Genomic_DNA"/>
</dbReference>
<dbReference type="CDD" id="cd00077">
    <property type="entry name" value="HDc"/>
    <property type="match status" value="1"/>
</dbReference>
<dbReference type="InterPro" id="IPR052020">
    <property type="entry name" value="Cyclic_di-GMP/3'3'-cGAMP_PDE"/>
</dbReference>
<dbReference type="SUPFAM" id="SSF109604">
    <property type="entry name" value="HD-domain/PDEase-like"/>
    <property type="match status" value="1"/>
</dbReference>
<accession>A0A9D9ER24</accession>
<evidence type="ECO:0000313" key="3">
    <source>
        <dbReference type="EMBL" id="MBO8451196.1"/>
    </source>
</evidence>
<name>A0A9D9ER24_9SPIR</name>
<dbReference type="PROSITE" id="PS51832">
    <property type="entry name" value="HD_GYP"/>
    <property type="match status" value="1"/>
</dbReference>
<dbReference type="AlphaFoldDB" id="A0A9D9ER24"/>
<proteinExistence type="predicted"/>
<reference evidence="3" key="1">
    <citation type="submission" date="2020-10" db="EMBL/GenBank/DDBJ databases">
        <authorList>
            <person name="Gilroy R."/>
        </authorList>
    </citation>
    <scope>NUCLEOTIDE SEQUENCE</scope>
    <source>
        <strain evidence="3">B3-4054</strain>
    </source>
</reference>
<dbReference type="Pfam" id="PF13487">
    <property type="entry name" value="HD_5"/>
    <property type="match status" value="1"/>
</dbReference>
<protein>
    <submittedName>
        <fullName evidence="3">HD-GYP domain-containing protein</fullName>
    </submittedName>
</protein>
<dbReference type="Proteomes" id="UP000823616">
    <property type="component" value="Unassembled WGS sequence"/>
</dbReference>
<gene>
    <name evidence="3" type="ORF">IAA96_08860</name>
</gene>
<organism evidence="3 4">
    <name type="scientific">Candidatus Avitreponema avistercoris</name>
    <dbReference type="NCBI Taxonomy" id="2840705"/>
    <lineage>
        <taxon>Bacteria</taxon>
        <taxon>Pseudomonadati</taxon>
        <taxon>Spirochaetota</taxon>
        <taxon>Spirochaetia</taxon>
        <taxon>Spirochaetales</taxon>
        <taxon>Candidatus Avitreponema</taxon>
    </lineage>
</organism>
<feature type="region of interest" description="Disordered" evidence="1">
    <location>
        <begin position="1"/>
        <end position="21"/>
    </location>
</feature>